<dbReference type="Gene3D" id="3.40.50.300">
    <property type="entry name" value="P-loop containing nucleotide triphosphate hydrolases"/>
    <property type="match status" value="1"/>
</dbReference>
<dbReference type="SUPFAM" id="SSF52540">
    <property type="entry name" value="P-loop containing nucleoside triphosphate hydrolases"/>
    <property type="match status" value="1"/>
</dbReference>
<dbReference type="Gramene" id="QL11p017609:mrna">
    <property type="protein sequence ID" value="QL11p017609:mrna"/>
    <property type="gene ID" value="QL11p017609"/>
</dbReference>
<reference evidence="2" key="2">
    <citation type="submission" date="2021-01" db="UniProtKB">
        <authorList>
            <consortium name="EnsemblPlants"/>
        </authorList>
    </citation>
    <scope>IDENTIFICATION</scope>
</reference>
<dbReference type="InterPro" id="IPR003959">
    <property type="entry name" value="ATPase_AAA_core"/>
</dbReference>
<dbReference type="InterPro" id="IPR050747">
    <property type="entry name" value="Mitochondrial_chaperone_BCS1"/>
</dbReference>
<dbReference type="EMBL" id="LRBV02000011">
    <property type="status" value="NOT_ANNOTATED_CDS"/>
    <property type="molecule type" value="Genomic_DNA"/>
</dbReference>
<dbReference type="Proteomes" id="UP000594261">
    <property type="component" value="Chromosome 11"/>
</dbReference>
<evidence type="ECO:0000259" key="1">
    <source>
        <dbReference type="Pfam" id="PF00004"/>
    </source>
</evidence>
<evidence type="ECO:0000313" key="3">
    <source>
        <dbReference type="Proteomes" id="UP000594261"/>
    </source>
</evidence>
<dbReference type="Pfam" id="PF00004">
    <property type="entry name" value="AAA"/>
    <property type="match status" value="1"/>
</dbReference>
<dbReference type="GO" id="GO:0016887">
    <property type="term" value="F:ATP hydrolysis activity"/>
    <property type="evidence" value="ECO:0007669"/>
    <property type="project" value="InterPro"/>
</dbReference>
<dbReference type="PANTHER" id="PTHR23070">
    <property type="entry name" value="BCS1 AAA-TYPE ATPASE"/>
    <property type="match status" value="1"/>
</dbReference>
<dbReference type="GO" id="GO:0005524">
    <property type="term" value="F:ATP binding"/>
    <property type="evidence" value="ECO:0007669"/>
    <property type="project" value="InterPro"/>
</dbReference>
<sequence length="285" mass="32806">MTILSFSMTRPFLSQHRSLTPKLDHGFARCKLRPSRSEATVWGQMTHPTSLMGSRSISGDTYTFKPCSLKEYLPSLTTLLSAAFVMLVSPVVQELIPPVIRDYFFAIFRRRFTFIIKEKCHLDRSDSTKCLEASKTFRQKKPTFDIAMGEEVVRESYLTDIIRRSEAKKKEEKMLKLYGRESGRLDGREWGSVNREHPTPFEKLGMDSELKKMVKDDLDSFIRRKELYKNVGKAWKRGYLIYGPPGTGKSSSIAAVANYLKFNIDDLNLSGKVSDLQWRNFAFNL</sequence>
<reference evidence="2 3" key="1">
    <citation type="journal article" date="2016" name="G3 (Bethesda)">
        <title>First Draft Assembly and Annotation of the Genome of a California Endemic Oak Quercus lobata Nee (Fagaceae).</title>
        <authorList>
            <person name="Sork V.L."/>
            <person name="Fitz-Gibbon S.T."/>
            <person name="Puiu D."/>
            <person name="Crepeau M."/>
            <person name="Gugger P.F."/>
            <person name="Sherman R."/>
            <person name="Stevens K."/>
            <person name="Langley C.H."/>
            <person name="Pellegrini M."/>
            <person name="Salzberg S.L."/>
        </authorList>
    </citation>
    <scope>NUCLEOTIDE SEQUENCE [LARGE SCALE GENOMIC DNA]</scope>
    <source>
        <strain evidence="2 3">cv. SW786</strain>
    </source>
</reference>
<dbReference type="InterPro" id="IPR027417">
    <property type="entry name" value="P-loop_NTPase"/>
</dbReference>
<organism evidence="2 3">
    <name type="scientific">Quercus lobata</name>
    <name type="common">Valley oak</name>
    <dbReference type="NCBI Taxonomy" id="97700"/>
    <lineage>
        <taxon>Eukaryota</taxon>
        <taxon>Viridiplantae</taxon>
        <taxon>Streptophyta</taxon>
        <taxon>Embryophyta</taxon>
        <taxon>Tracheophyta</taxon>
        <taxon>Spermatophyta</taxon>
        <taxon>Magnoliopsida</taxon>
        <taxon>eudicotyledons</taxon>
        <taxon>Gunneridae</taxon>
        <taxon>Pentapetalae</taxon>
        <taxon>rosids</taxon>
        <taxon>fabids</taxon>
        <taxon>Fagales</taxon>
        <taxon>Fagaceae</taxon>
        <taxon>Quercus</taxon>
    </lineage>
</organism>
<dbReference type="AlphaFoldDB" id="A0A7N2MWU6"/>
<accession>A0A7N2MWU6</accession>
<dbReference type="InParanoid" id="A0A7N2MWU6"/>
<name>A0A7N2MWU6_QUELO</name>
<feature type="domain" description="ATPase AAA-type core" evidence="1">
    <location>
        <begin position="240"/>
        <end position="273"/>
    </location>
</feature>
<protein>
    <recommendedName>
        <fullName evidence="1">ATPase AAA-type core domain-containing protein</fullName>
    </recommendedName>
</protein>
<dbReference type="EnsemblPlants" id="QL11p017609:mrna">
    <property type="protein sequence ID" value="QL11p017609:mrna"/>
    <property type="gene ID" value="QL11p017609"/>
</dbReference>
<proteinExistence type="predicted"/>
<evidence type="ECO:0000313" key="2">
    <source>
        <dbReference type="EnsemblPlants" id="QL11p017609:mrna"/>
    </source>
</evidence>
<keyword evidence="3" id="KW-1185">Reference proteome</keyword>